<evidence type="ECO:0000256" key="1">
    <source>
        <dbReference type="SAM" id="MobiDB-lite"/>
    </source>
</evidence>
<gene>
    <name evidence="2" type="ORF">g.2625</name>
</gene>
<feature type="compositionally biased region" description="Polar residues" evidence="1">
    <location>
        <begin position="164"/>
        <end position="174"/>
    </location>
</feature>
<dbReference type="EMBL" id="GEDC01017531">
    <property type="protein sequence ID" value="JAS19767.1"/>
    <property type="molecule type" value="Transcribed_RNA"/>
</dbReference>
<organism evidence="2">
    <name type="scientific">Clastoptera arizonana</name>
    <name type="common">Arizona spittle bug</name>
    <dbReference type="NCBI Taxonomy" id="38151"/>
    <lineage>
        <taxon>Eukaryota</taxon>
        <taxon>Metazoa</taxon>
        <taxon>Ecdysozoa</taxon>
        <taxon>Arthropoda</taxon>
        <taxon>Hexapoda</taxon>
        <taxon>Insecta</taxon>
        <taxon>Pterygota</taxon>
        <taxon>Neoptera</taxon>
        <taxon>Paraneoptera</taxon>
        <taxon>Hemiptera</taxon>
        <taxon>Auchenorrhyncha</taxon>
        <taxon>Cercopoidea</taxon>
        <taxon>Clastopteridae</taxon>
        <taxon>Clastoptera</taxon>
    </lineage>
</organism>
<proteinExistence type="predicted"/>
<accession>A0A1B6D246</accession>
<protein>
    <submittedName>
        <fullName evidence="2">Uncharacterized protein</fullName>
    </submittedName>
</protein>
<evidence type="ECO:0000313" key="2">
    <source>
        <dbReference type="EMBL" id="JAS19767.1"/>
    </source>
</evidence>
<dbReference type="AlphaFoldDB" id="A0A1B6D246"/>
<sequence length="174" mass="18875">MATSALVCLNVKTRGRADNEPAEDSSAKTETKEEVNLTSTPSARLLIQTLIDNGIINANNRATVRIIDNAPKSNDAAKSFNLGSFIIKQDKGEVKQDTRNYIRICQNQGVLLESSQGLVLLSDGSRREEREESAGYGIVIPVERAGIESEPPPLLILPSEEQQAKATQNTDGEP</sequence>
<reference evidence="2" key="1">
    <citation type="submission" date="2015-12" db="EMBL/GenBank/DDBJ databases">
        <title>De novo transcriptome assembly of four potential Pierce s Disease insect vectors from Arizona vineyards.</title>
        <authorList>
            <person name="Tassone E.E."/>
        </authorList>
    </citation>
    <scope>NUCLEOTIDE SEQUENCE</scope>
</reference>
<name>A0A1B6D246_9HEMI</name>
<feature type="region of interest" description="Disordered" evidence="1">
    <location>
        <begin position="150"/>
        <end position="174"/>
    </location>
</feature>
<feature type="non-terminal residue" evidence="2">
    <location>
        <position position="174"/>
    </location>
</feature>